<organism evidence="1 2">
    <name type="scientific">Shouchella rhizosphaerae</name>
    <dbReference type="NCBI Taxonomy" id="866786"/>
    <lineage>
        <taxon>Bacteria</taxon>
        <taxon>Bacillati</taxon>
        <taxon>Bacillota</taxon>
        <taxon>Bacilli</taxon>
        <taxon>Bacillales</taxon>
        <taxon>Bacillaceae</taxon>
        <taxon>Shouchella</taxon>
    </lineage>
</organism>
<dbReference type="RefSeq" id="WP_081427587.1">
    <property type="nucleotide sequence ID" value="NZ_CP144921.1"/>
</dbReference>
<name>A0ABZ2CTA3_9BACI</name>
<proteinExistence type="predicted"/>
<keyword evidence="2" id="KW-1185">Reference proteome</keyword>
<gene>
    <name evidence="1" type="ORF">V5G21_16380</name>
</gene>
<protein>
    <submittedName>
        <fullName evidence="1">Uncharacterized protein</fullName>
    </submittedName>
</protein>
<accession>A0ABZ2CTA3</accession>
<reference evidence="1 2" key="1">
    <citation type="submission" date="2024-01" db="EMBL/GenBank/DDBJ databases">
        <title>Culturomics analysis of mouse respiratory tract.</title>
        <authorList>
            <person name="Phillips A.M."/>
            <person name="Collette N.M."/>
            <person name="Mageeney C.M."/>
            <person name="Sinha A."/>
            <person name="Hern K.E."/>
            <person name="Arkin A.P."/>
            <person name="Williams K.P."/>
            <person name="Branda S."/>
        </authorList>
    </citation>
    <scope>NUCLEOTIDE SEQUENCE [LARGE SCALE GENOMIC DNA]</scope>
    <source>
        <strain evidence="1 2">CP20</strain>
    </source>
</reference>
<evidence type="ECO:0000313" key="2">
    <source>
        <dbReference type="Proteomes" id="UP001341136"/>
    </source>
</evidence>
<dbReference type="Proteomes" id="UP001341136">
    <property type="component" value="Chromosome"/>
</dbReference>
<sequence length="47" mass="5517">MSKKLDQTIQFNQDQTFFVFVGTFPVILEPSIPTLLEKEGYRVERIL</sequence>
<dbReference type="EMBL" id="CP144921">
    <property type="protein sequence ID" value="WWA29275.1"/>
    <property type="molecule type" value="Genomic_DNA"/>
</dbReference>
<evidence type="ECO:0000313" key="1">
    <source>
        <dbReference type="EMBL" id="WWA29275.1"/>
    </source>
</evidence>